<evidence type="ECO:0000256" key="1">
    <source>
        <dbReference type="SAM" id="MobiDB-lite"/>
    </source>
</evidence>
<feature type="compositionally biased region" description="Basic residues" evidence="1">
    <location>
        <begin position="124"/>
        <end position="156"/>
    </location>
</feature>
<name>A0A6J4QNQ3_9ACTN</name>
<dbReference type="AlphaFoldDB" id="A0A6J4QNQ3"/>
<feature type="compositionally biased region" description="Basic residues" evidence="1">
    <location>
        <begin position="85"/>
        <end position="100"/>
    </location>
</feature>
<organism evidence="2">
    <name type="scientific">uncultured Rubrobacteraceae bacterium</name>
    <dbReference type="NCBI Taxonomy" id="349277"/>
    <lineage>
        <taxon>Bacteria</taxon>
        <taxon>Bacillati</taxon>
        <taxon>Actinomycetota</taxon>
        <taxon>Rubrobacteria</taxon>
        <taxon>Rubrobacterales</taxon>
        <taxon>Rubrobacteraceae</taxon>
        <taxon>environmental samples</taxon>
    </lineage>
</organism>
<accession>A0A6J4QNQ3</accession>
<proteinExistence type="predicted"/>
<feature type="region of interest" description="Disordered" evidence="1">
    <location>
        <begin position="85"/>
        <end position="109"/>
    </location>
</feature>
<gene>
    <name evidence="2" type="ORF">AVDCRST_MAG80-1456</name>
</gene>
<sequence>ARTLRPVHPDRARGVHSSPDLRRRRYELAVRLGTDRGGQLHRRRLPVVALLRPRRRGGYRPVVHQRRRGSRAQPRLGIRAPRSLGRHRHRERGDRVRHHGGIGARAVRGGPLGHVRRYLPLPARHQRHPARHAHLAPRKRSGPTPRRRHPRRRARASGRLFKPACARRAPGADTGRTDGLRGLAPRPSPGSAREGIVRAL</sequence>
<protein>
    <submittedName>
        <fullName evidence="2">Uncharacterized protein</fullName>
    </submittedName>
</protein>
<dbReference type="EMBL" id="CADCVC010000126">
    <property type="protein sequence ID" value="CAA9442481.1"/>
    <property type="molecule type" value="Genomic_DNA"/>
</dbReference>
<feature type="region of interest" description="Disordered" evidence="1">
    <location>
        <begin position="122"/>
        <end position="200"/>
    </location>
</feature>
<reference evidence="2" key="1">
    <citation type="submission" date="2020-02" db="EMBL/GenBank/DDBJ databases">
        <authorList>
            <person name="Meier V. D."/>
        </authorList>
    </citation>
    <scope>NUCLEOTIDE SEQUENCE</scope>
    <source>
        <strain evidence="2">AVDCRST_MAG80</strain>
    </source>
</reference>
<feature type="non-terminal residue" evidence="2">
    <location>
        <position position="200"/>
    </location>
</feature>
<feature type="non-terminal residue" evidence="2">
    <location>
        <position position="1"/>
    </location>
</feature>
<evidence type="ECO:0000313" key="2">
    <source>
        <dbReference type="EMBL" id="CAA9442481.1"/>
    </source>
</evidence>